<evidence type="ECO:0000256" key="2">
    <source>
        <dbReference type="SAM" id="SignalP"/>
    </source>
</evidence>
<evidence type="ECO:0000256" key="1">
    <source>
        <dbReference type="SAM" id="MobiDB-lite"/>
    </source>
</evidence>
<feature type="compositionally biased region" description="Polar residues" evidence="1">
    <location>
        <begin position="257"/>
        <end position="266"/>
    </location>
</feature>
<gene>
    <name evidence="3" type="ORF">PCASD_07464</name>
</gene>
<evidence type="ECO:0000313" key="3">
    <source>
        <dbReference type="EMBL" id="PLW24498.1"/>
    </source>
</evidence>
<dbReference type="Proteomes" id="UP000235392">
    <property type="component" value="Unassembled WGS sequence"/>
</dbReference>
<keyword evidence="2" id="KW-0732">Signal</keyword>
<feature type="compositionally biased region" description="Pro residues" evidence="1">
    <location>
        <begin position="60"/>
        <end position="71"/>
    </location>
</feature>
<feature type="region of interest" description="Disordered" evidence="1">
    <location>
        <begin position="254"/>
        <end position="313"/>
    </location>
</feature>
<feature type="chain" id="PRO_5014678795" evidence="2">
    <location>
        <begin position="20"/>
        <end position="330"/>
    </location>
</feature>
<reference evidence="3 4" key="1">
    <citation type="submission" date="2017-11" db="EMBL/GenBank/DDBJ databases">
        <title>De novo assembly and phasing of dikaryotic genomes from two isolates of Puccinia coronata f. sp. avenae, the causal agent of oat crown rust.</title>
        <authorList>
            <person name="Miller M.E."/>
            <person name="Zhang Y."/>
            <person name="Omidvar V."/>
            <person name="Sperschneider J."/>
            <person name="Schwessinger B."/>
            <person name="Raley C."/>
            <person name="Palmer J.M."/>
            <person name="Garnica D."/>
            <person name="Upadhyaya N."/>
            <person name="Rathjen J."/>
            <person name="Taylor J.M."/>
            <person name="Park R.F."/>
            <person name="Dodds P.N."/>
            <person name="Hirsch C.D."/>
            <person name="Kianian S.F."/>
            <person name="Figueroa M."/>
        </authorList>
    </citation>
    <scope>NUCLEOTIDE SEQUENCE [LARGE SCALE GENOMIC DNA]</scope>
    <source>
        <strain evidence="3">12SD80</strain>
    </source>
</reference>
<evidence type="ECO:0000313" key="4">
    <source>
        <dbReference type="Proteomes" id="UP000235392"/>
    </source>
</evidence>
<accession>A0A2N5TGG7</accession>
<name>A0A2N5TGG7_9BASI</name>
<dbReference type="AlphaFoldDB" id="A0A2N5TGG7"/>
<feature type="region of interest" description="Disordered" evidence="1">
    <location>
        <begin position="34"/>
        <end position="101"/>
    </location>
</feature>
<feature type="compositionally biased region" description="Polar residues" evidence="1">
    <location>
        <begin position="49"/>
        <end position="59"/>
    </location>
</feature>
<protein>
    <submittedName>
        <fullName evidence="3">Uncharacterized protein</fullName>
    </submittedName>
</protein>
<organism evidence="3 4">
    <name type="scientific">Puccinia coronata f. sp. avenae</name>
    <dbReference type="NCBI Taxonomy" id="200324"/>
    <lineage>
        <taxon>Eukaryota</taxon>
        <taxon>Fungi</taxon>
        <taxon>Dikarya</taxon>
        <taxon>Basidiomycota</taxon>
        <taxon>Pucciniomycotina</taxon>
        <taxon>Pucciniomycetes</taxon>
        <taxon>Pucciniales</taxon>
        <taxon>Pucciniaceae</taxon>
        <taxon>Puccinia</taxon>
    </lineage>
</organism>
<feature type="compositionally biased region" description="Polar residues" evidence="1">
    <location>
        <begin position="294"/>
        <end position="311"/>
    </location>
</feature>
<sequence>MKAAIKWIISCVVLHNLLADLKDQWNELYKEEEPKLAPPVGQENDDTSNDGLQFFTLSCSPPPPLLPPPGPASLQRCASPQAPLFLPPPPRGPPETLSPLPGALCNLRRTLLANNTTKPLANISLLPSTSQARPAERSQLRPTTSRPQPADCSLLPPTTSRPQPADCSLLPSASRPQPANRSLLPPPTGRPQPANCSLLPSTSQPQTTAANCLVHPCRLDHGRPALPAAAAHRLLPAGCRPLLAERSLPTAPCCRPLTTSQPQPANRSLLPSARRPQPANCSLLPPPTGRPQPANRSLLPSTSQPQPTALSTPAVWITAAKRSLLPASTS</sequence>
<comment type="caution">
    <text evidence="3">The sequence shown here is derived from an EMBL/GenBank/DDBJ whole genome shotgun (WGS) entry which is preliminary data.</text>
</comment>
<feature type="compositionally biased region" description="Polar residues" evidence="1">
    <location>
        <begin position="122"/>
        <end position="132"/>
    </location>
</feature>
<feature type="signal peptide" evidence="2">
    <location>
        <begin position="1"/>
        <end position="19"/>
    </location>
</feature>
<proteinExistence type="predicted"/>
<feature type="region of interest" description="Disordered" evidence="1">
    <location>
        <begin position="122"/>
        <end position="202"/>
    </location>
</feature>
<dbReference type="EMBL" id="PGCI01000608">
    <property type="protein sequence ID" value="PLW24498.1"/>
    <property type="molecule type" value="Genomic_DNA"/>
</dbReference>